<dbReference type="EMBL" id="CP043661">
    <property type="protein sequence ID" value="QNE19588.1"/>
    <property type="molecule type" value="Genomic_DNA"/>
</dbReference>
<dbReference type="PANTHER" id="PTHR43433">
    <property type="entry name" value="HYDROLASE, ALPHA/BETA FOLD FAMILY PROTEIN"/>
    <property type="match status" value="1"/>
</dbReference>
<dbReference type="InterPro" id="IPR050471">
    <property type="entry name" value="AB_hydrolase"/>
</dbReference>
<sequence>MIAGMIDDLYTDVLDEDLVRPDGRTVAWTRTGSGTPLLRLPGTPGSRWSIRADRSAWTERGLQVITTERPGFGRSSRLPGRKFRDHSDDLAAILDHLGLDRVYLMGGSGGGPHVLAFAAHHPDRVIAATITVGSPPMEDHEYDEMIPLNAAAFRAARNGDETALREVLTPSYEAMATAPLAGLEAAMTAAPASDLEVMSDPQWRIGLTKALQAAFAQGIDGWVDETLAIGAEWTDIDLTAISTALTWWHGVADRNCPFEAAQRLIDKLPTATLRELGDAGHFEPYRREPEILDELLARGA</sequence>
<evidence type="ECO:0000259" key="1">
    <source>
        <dbReference type="Pfam" id="PF00561"/>
    </source>
</evidence>
<name>A0A7G6X023_9ACTN</name>
<feature type="domain" description="AB hydrolase-1" evidence="1">
    <location>
        <begin position="36"/>
        <end position="168"/>
    </location>
</feature>
<organism evidence="2 3">
    <name type="scientific">Kribbella qitaiheensis</name>
    <dbReference type="NCBI Taxonomy" id="1544730"/>
    <lineage>
        <taxon>Bacteria</taxon>
        <taxon>Bacillati</taxon>
        <taxon>Actinomycetota</taxon>
        <taxon>Actinomycetes</taxon>
        <taxon>Propionibacteriales</taxon>
        <taxon>Kribbellaceae</taxon>
        <taxon>Kribbella</taxon>
    </lineage>
</organism>
<keyword evidence="2" id="KW-0378">Hydrolase</keyword>
<proteinExistence type="predicted"/>
<reference evidence="2 3" key="2">
    <citation type="journal article" date="2020" name="Microbiol. Resour. Announc.">
        <title>Antarctic desert soil bacteria exhibit high novel natural product potential, evaluated through long-read genome sequencing and comparative genomics.</title>
        <authorList>
            <person name="Benaud N."/>
            <person name="Edwards R.J."/>
            <person name="Amos T.G."/>
            <person name="D'Agostino P.M."/>
            <person name="Gutierrez-Chavez C."/>
            <person name="Montgomery K."/>
            <person name="Nicetic I."/>
            <person name="Ferrari B.C."/>
        </authorList>
    </citation>
    <scope>NUCLEOTIDE SEQUENCE [LARGE SCALE GENOMIC DNA]</scope>
    <source>
        <strain evidence="2 3">SPB151</strain>
    </source>
</reference>
<gene>
    <name evidence="2" type="ORF">F1D05_18775</name>
</gene>
<evidence type="ECO:0000313" key="2">
    <source>
        <dbReference type="EMBL" id="QNE19588.1"/>
    </source>
</evidence>
<protein>
    <submittedName>
        <fullName evidence="2">Alpha/beta hydrolase</fullName>
    </submittedName>
</protein>
<evidence type="ECO:0000313" key="3">
    <source>
        <dbReference type="Proteomes" id="UP000515563"/>
    </source>
</evidence>
<dbReference type="Pfam" id="PF00561">
    <property type="entry name" value="Abhydrolase_1"/>
    <property type="match status" value="1"/>
</dbReference>
<dbReference type="Gene3D" id="3.40.50.1820">
    <property type="entry name" value="alpha/beta hydrolase"/>
    <property type="match status" value="1"/>
</dbReference>
<dbReference type="KEGG" id="kqi:F1D05_18775"/>
<reference evidence="3" key="1">
    <citation type="submission" date="2019-09" db="EMBL/GenBank/DDBJ databases">
        <title>Antimicrobial potential of Antarctic Bacteria.</title>
        <authorList>
            <person name="Benaud N."/>
            <person name="Edwards R.J."/>
            <person name="Ferrari B.C."/>
        </authorList>
    </citation>
    <scope>NUCLEOTIDE SEQUENCE [LARGE SCALE GENOMIC DNA]</scope>
    <source>
        <strain evidence="3">SPB151</strain>
    </source>
</reference>
<dbReference type="SUPFAM" id="SSF53474">
    <property type="entry name" value="alpha/beta-Hydrolases"/>
    <property type="match status" value="1"/>
</dbReference>
<dbReference type="PANTHER" id="PTHR43433:SF10">
    <property type="entry name" value="AB HYDROLASE-1 DOMAIN-CONTAINING PROTEIN"/>
    <property type="match status" value="1"/>
</dbReference>
<dbReference type="Proteomes" id="UP000515563">
    <property type="component" value="Chromosome"/>
</dbReference>
<dbReference type="GO" id="GO:0016787">
    <property type="term" value="F:hydrolase activity"/>
    <property type="evidence" value="ECO:0007669"/>
    <property type="project" value="UniProtKB-KW"/>
</dbReference>
<dbReference type="InterPro" id="IPR000073">
    <property type="entry name" value="AB_hydrolase_1"/>
</dbReference>
<accession>A0A7G6X023</accession>
<dbReference type="AlphaFoldDB" id="A0A7G6X023"/>
<dbReference type="PRINTS" id="PR00111">
    <property type="entry name" value="ABHYDROLASE"/>
</dbReference>
<dbReference type="InterPro" id="IPR029058">
    <property type="entry name" value="AB_hydrolase_fold"/>
</dbReference>
<keyword evidence="3" id="KW-1185">Reference proteome</keyword>